<dbReference type="InterPro" id="IPR036426">
    <property type="entry name" value="Bulb-type_lectin_dom_sf"/>
</dbReference>
<protein>
    <recommendedName>
        <fullName evidence="2">Bulb-type lectin domain-containing protein</fullName>
    </recommendedName>
</protein>
<proteinExistence type="predicted"/>
<evidence type="ECO:0000259" key="2">
    <source>
        <dbReference type="PROSITE" id="PS50927"/>
    </source>
</evidence>
<dbReference type="Gene3D" id="2.90.10.10">
    <property type="entry name" value="Bulb-type lectin domain"/>
    <property type="match status" value="1"/>
</dbReference>
<sequence length="169" mass="18419">MKTTLLKGFVAAGMFLAVISSTTSAEAQLIDPPRPPITNTIHSGYAPISFYAQRGGQNTLIVRSNSGQYSLYIQQDGNLVLYNNSKGIWSTGVSQVLNQGYLVSFSQDGRITLTASPSGFKMWESPIPEYGGFYWILQDDGNFVRYSHNGGSISTRTHGGKNRQSGLIN</sequence>
<organism evidence="3 4">
    <name type="scientific">Pedobacter steynii</name>
    <dbReference type="NCBI Taxonomy" id="430522"/>
    <lineage>
        <taxon>Bacteria</taxon>
        <taxon>Pseudomonadati</taxon>
        <taxon>Bacteroidota</taxon>
        <taxon>Sphingobacteriia</taxon>
        <taxon>Sphingobacteriales</taxon>
        <taxon>Sphingobacteriaceae</taxon>
        <taxon>Pedobacter</taxon>
    </lineage>
</organism>
<dbReference type="EMBL" id="CP017141">
    <property type="protein sequence ID" value="AOM76961.1"/>
    <property type="molecule type" value="Genomic_DNA"/>
</dbReference>
<feature type="domain" description="Bulb-type lectin" evidence="2">
    <location>
        <begin position="45"/>
        <end position="158"/>
    </location>
</feature>
<gene>
    <name evidence="3" type="ORF">BFS30_07120</name>
</gene>
<dbReference type="SUPFAM" id="SSF51110">
    <property type="entry name" value="alpha-D-mannose-specific plant lectins"/>
    <property type="match status" value="1"/>
</dbReference>
<name>A0A1D7QE53_9SPHI</name>
<evidence type="ECO:0000313" key="4">
    <source>
        <dbReference type="Proteomes" id="UP000094313"/>
    </source>
</evidence>
<dbReference type="Proteomes" id="UP000094313">
    <property type="component" value="Chromosome"/>
</dbReference>
<feature type="signal peptide" evidence="1">
    <location>
        <begin position="1"/>
        <end position="27"/>
    </location>
</feature>
<dbReference type="PROSITE" id="PS50927">
    <property type="entry name" value="BULB_LECTIN"/>
    <property type="match status" value="1"/>
</dbReference>
<dbReference type="OrthoDB" id="773394at2"/>
<keyword evidence="4" id="KW-1185">Reference proteome</keyword>
<keyword evidence="1" id="KW-0732">Signal</keyword>
<evidence type="ECO:0000256" key="1">
    <source>
        <dbReference type="SAM" id="SignalP"/>
    </source>
</evidence>
<dbReference type="InterPro" id="IPR001480">
    <property type="entry name" value="Bulb-type_lectin_dom"/>
</dbReference>
<dbReference type="RefSeq" id="WP_069378654.1">
    <property type="nucleotide sequence ID" value="NZ_CP017141.1"/>
</dbReference>
<dbReference type="AlphaFoldDB" id="A0A1D7QE53"/>
<reference evidence="3 4" key="1">
    <citation type="submission" date="2016-08" db="EMBL/GenBank/DDBJ databases">
        <authorList>
            <person name="Seilhamer J.J."/>
        </authorList>
    </citation>
    <scope>NUCLEOTIDE SEQUENCE [LARGE SCALE GENOMIC DNA]</scope>
    <source>
        <strain evidence="3 4">DX4</strain>
    </source>
</reference>
<evidence type="ECO:0000313" key="3">
    <source>
        <dbReference type="EMBL" id="AOM76961.1"/>
    </source>
</evidence>
<accession>A0A1D7QE53</accession>
<feature type="chain" id="PRO_5009098463" description="Bulb-type lectin domain-containing protein" evidence="1">
    <location>
        <begin position="28"/>
        <end position="169"/>
    </location>
</feature>
<dbReference type="KEGG" id="psty:BFS30_07120"/>